<evidence type="ECO:0000313" key="4">
    <source>
        <dbReference type="EMBL" id="SDU00022.1"/>
    </source>
</evidence>
<dbReference type="Pfam" id="PF05532">
    <property type="entry name" value="CsbD"/>
    <property type="match status" value="1"/>
</dbReference>
<dbReference type="InterPro" id="IPR008462">
    <property type="entry name" value="CsbD"/>
</dbReference>
<evidence type="ECO:0000313" key="9">
    <source>
        <dbReference type="Proteomes" id="UP000182882"/>
    </source>
</evidence>
<dbReference type="PANTHER" id="PTHR34977">
    <property type="entry name" value="UPF0337 PROTEIN YJBJ"/>
    <property type="match status" value="1"/>
</dbReference>
<dbReference type="OrthoDB" id="9796058at2"/>
<dbReference type="InterPro" id="IPR050423">
    <property type="entry name" value="UPF0337_stress_rsp"/>
</dbReference>
<evidence type="ECO:0000313" key="12">
    <source>
        <dbReference type="Proteomes" id="UP000244110"/>
    </source>
</evidence>
<protein>
    <submittedName>
        <fullName evidence="4">Uncharacterized conserved protein YjbJ, UPF0337 family</fullName>
    </submittedName>
    <submittedName>
        <fullName evidence="3">Uncharacterized protein YjbJ (UPF0337 family)</fullName>
    </submittedName>
</protein>
<sequence>MNWDQVKGNWTQVKGKAQQQWGKLTNDDLDVIEGSREEFVGKVQERYGIAKEEAEKQVDDFCRKCN</sequence>
<dbReference type="Gene3D" id="1.10.1470.10">
    <property type="entry name" value="YjbJ"/>
    <property type="match status" value="1"/>
</dbReference>
<dbReference type="KEGG" id="nur:ATY38_06450"/>
<name>A0A0S3AIA2_9PROT</name>
<evidence type="ECO:0000313" key="10">
    <source>
        <dbReference type="Proteomes" id="UP000219335"/>
    </source>
</evidence>
<evidence type="ECO:0000259" key="2">
    <source>
        <dbReference type="Pfam" id="PF05532"/>
    </source>
</evidence>
<accession>A0A0S3AIA2</accession>
<dbReference type="Proteomes" id="UP000244110">
    <property type="component" value="Unassembled WGS sequence"/>
</dbReference>
<evidence type="ECO:0000256" key="1">
    <source>
        <dbReference type="ARBA" id="ARBA00009129"/>
    </source>
</evidence>
<dbReference type="EMBL" id="OCMU01000001">
    <property type="protein sequence ID" value="SOD18973.1"/>
    <property type="molecule type" value="Genomic_DNA"/>
</dbReference>
<gene>
    <name evidence="3" type="ORF">C8R28_101428</name>
    <name evidence="5" type="ORF">SAMN05216334_104133</name>
    <name evidence="4" type="ORF">SAMN05216406_11629</name>
    <name evidence="6" type="ORF">SAMN05421510_101624</name>
    <name evidence="7" type="ORF">SAMN06297164_1940</name>
</gene>
<reference evidence="3 12" key="4">
    <citation type="submission" date="2018-04" db="EMBL/GenBank/DDBJ databases">
        <title>Active sludge and wastewater microbial communities from Klosterneuburg, Austria.</title>
        <authorList>
            <person name="Wagner M."/>
        </authorList>
    </citation>
    <scope>NUCLEOTIDE SEQUENCE [LARGE SCALE GENOMIC DNA]</scope>
    <source>
        <strain evidence="3 12">Nm4</strain>
    </source>
</reference>
<comment type="similarity">
    <text evidence="1">Belongs to the UPF0337 (CsbD) family.</text>
</comment>
<dbReference type="InterPro" id="IPR036629">
    <property type="entry name" value="YjbJ_sf"/>
</dbReference>
<dbReference type="PIRSF" id="PIRSF039008">
    <property type="entry name" value="YjbJ"/>
    <property type="match status" value="1"/>
</dbReference>
<reference evidence="7 10" key="3">
    <citation type="submission" date="2017-09" db="EMBL/GenBank/DDBJ databases">
        <authorList>
            <person name="Ehlers B."/>
            <person name="Leendertz F.H."/>
        </authorList>
    </citation>
    <scope>NUCLEOTIDE SEQUENCE [LARGE SCALE GENOMIC DNA]</scope>
    <source>
        <strain evidence="7 10">Nm42</strain>
    </source>
</reference>
<dbReference type="EMBL" id="FOFX01000016">
    <property type="protein sequence ID" value="SEQ03360.1"/>
    <property type="molecule type" value="Genomic_DNA"/>
</dbReference>
<dbReference type="PANTHER" id="PTHR34977:SF1">
    <property type="entry name" value="UPF0337 PROTEIN YJBJ"/>
    <property type="match status" value="1"/>
</dbReference>
<dbReference type="EMBL" id="FNLN01000016">
    <property type="protein sequence ID" value="SDU00022.1"/>
    <property type="molecule type" value="Genomic_DNA"/>
</dbReference>
<proteinExistence type="inferred from homology"/>
<evidence type="ECO:0000313" key="3">
    <source>
        <dbReference type="EMBL" id="PTQ85318.1"/>
    </source>
</evidence>
<organism evidence="3 12">
    <name type="scientific">Nitrosomonas ureae</name>
    <dbReference type="NCBI Taxonomy" id="44577"/>
    <lineage>
        <taxon>Bacteria</taxon>
        <taxon>Pseudomonadati</taxon>
        <taxon>Pseudomonadota</taxon>
        <taxon>Betaproteobacteria</taxon>
        <taxon>Nitrosomonadales</taxon>
        <taxon>Nitrosomonadaceae</taxon>
        <taxon>Nitrosomonas</taxon>
    </lineage>
</organism>
<dbReference type="Proteomes" id="UP000181998">
    <property type="component" value="Unassembled WGS sequence"/>
</dbReference>
<dbReference type="EMBL" id="QAOL01000014">
    <property type="protein sequence ID" value="PTQ85318.1"/>
    <property type="molecule type" value="Genomic_DNA"/>
</dbReference>
<keyword evidence="9" id="KW-1185">Reference proteome</keyword>
<dbReference type="SUPFAM" id="SSF69047">
    <property type="entry name" value="Hypothetical protein YjbJ"/>
    <property type="match status" value="1"/>
</dbReference>
<evidence type="ECO:0000313" key="11">
    <source>
        <dbReference type="Proteomes" id="UP000236753"/>
    </source>
</evidence>
<dbReference type="InterPro" id="IPR026042">
    <property type="entry name" value="YjbJ"/>
</dbReference>
<evidence type="ECO:0000313" key="7">
    <source>
        <dbReference type="EMBL" id="SOD18973.1"/>
    </source>
</evidence>
<feature type="domain" description="CsbD-like" evidence="2">
    <location>
        <begin position="4"/>
        <end position="56"/>
    </location>
</feature>
<evidence type="ECO:0000313" key="8">
    <source>
        <dbReference type="Proteomes" id="UP000181998"/>
    </source>
</evidence>
<dbReference type="Proteomes" id="UP000182882">
    <property type="component" value="Unassembled WGS sequence"/>
</dbReference>
<reference evidence="4 11" key="1">
    <citation type="submission" date="2016-10" db="EMBL/GenBank/DDBJ databases">
        <authorList>
            <person name="de Groot N.N."/>
        </authorList>
    </citation>
    <scope>NUCLEOTIDE SEQUENCE [LARGE SCALE GENOMIC DNA]</scope>
    <source>
        <strain evidence="4">Nm10</strain>
        <strain evidence="5 11">Nm13</strain>
        <strain evidence="6">Nm9</strain>
    </source>
</reference>
<dbReference type="Proteomes" id="UP000219335">
    <property type="component" value="Unassembled WGS sequence"/>
</dbReference>
<dbReference type="AlphaFoldDB" id="A0A0S3AIA2"/>
<dbReference type="EMBL" id="FNUX01000004">
    <property type="protein sequence ID" value="SEF61026.1"/>
    <property type="molecule type" value="Genomic_DNA"/>
</dbReference>
<evidence type="ECO:0000313" key="5">
    <source>
        <dbReference type="EMBL" id="SEF61026.1"/>
    </source>
</evidence>
<dbReference type="Proteomes" id="UP000236753">
    <property type="component" value="Unassembled WGS sequence"/>
</dbReference>
<dbReference type="STRING" id="44577.ATY38_06450"/>
<evidence type="ECO:0000313" key="6">
    <source>
        <dbReference type="EMBL" id="SEQ03360.1"/>
    </source>
</evidence>
<dbReference type="RefSeq" id="WP_062558588.1">
    <property type="nucleotide sequence ID" value="NZ_CP013341.1"/>
</dbReference>
<reference evidence="8 9" key="2">
    <citation type="submission" date="2016-10" db="EMBL/GenBank/DDBJ databases">
        <authorList>
            <person name="Varghese N."/>
            <person name="Submissions S."/>
        </authorList>
    </citation>
    <scope>NUCLEOTIDE SEQUENCE [LARGE SCALE GENOMIC DNA]</scope>
    <source>
        <strain evidence="9">Nm10</strain>
        <strain evidence="8">Nm9</strain>
    </source>
</reference>